<comment type="caution">
    <text evidence="2">The sequence shown here is derived from an EMBL/GenBank/DDBJ whole genome shotgun (WGS) entry which is preliminary data.</text>
</comment>
<feature type="transmembrane region" description="Helical" evidence="1">
    <location>
        <begin position="12"/>
        <end position="31"/>
    </location>
</feature>
<keyword evidence="1" id="KW-0472">Membrane</keyword>
<keyword evidence="1" id="KW-0812">Transmembrane</keyword>
<accession>A0A2A4X4Z4</accession>
<proteinExistence type="predicted"/>
<dbReference type="EMBL" id="NVUK01000020">
    <property type="protein sequence ID" value="PCI77105.1"/>
    <property type="molecule type" value="Genomic_DNA"/>
</dbReference>
<evidence type="ECO:0008006" key="4">
    <source>
        <dbReference type="Google" id="ProtNLM"/>
    </source>
</evidence>
<evidence type="ECO:0000313" key="2">
    <source>
        <dbReference type="EMBL" id="PCI77105.1"/>
    </source>
</evidence>
<evidence type="ECO:0000256" key="1">
    <source>
        <dbReference type="SAM" id="Phobius"/>
    </source>
</evidence>
<sequence>MNVVKKIPPYLLSFFIYTFVAHVIFFALPFAPSVNKKKPMKASPMLMVVEECLYKKVLVKTPISKEVLVKKTAVKNIVRPKKIQNVKPKKMIRNTAHHTLHTPSLIKNIHSQAIKKQPLKALSPAFSYEERIASIMQHALKLPNYGEVKVTITLHCSGKVTDITVLCSQNNENKSYLLESIPTLSFPPFEEGESKSFETFTFNFFNS</sequence>
<dbReference type="AlphaFoldDB" id="A0A2A4X4Z4"/>
<organism evidence="2 3">
    <name type="scientific">Aerophobetes bacterium</name>
    <dbReference type="NCBI Taxonomy" id="2030807"/>
    <lineage>
        <taxon>Bacteria</taxon>
        <taxon>Candidatus Aerophobota</taxon>
    </lineage>
</organism>
<dbReference type="Proteomes" id="UP000218775">
    <property type="component" value="Unassembled WGS sequence"/>
</dbReference>
<reference evidence="3" key="1">
    <citation type="submission" date="2017-08" db="EMBL/GenBank/DDBJ databases">
        <title>A dynamic microbial community with high functional redundancy inhabits the cold, oxic subseafloor aquifer.</title>
        <authorList>
            <person name="Tully B.J."/>
            <person name="Wheat C.G."/>
            <person name="Glazer B.T."/>
            <person name="Huber J.A."/>
        </authorList>
    </citation>
    <scope>NUCLEOTIDE SEQUENCE [LARGE SCALE GENOMIC DNA]</scope>
</reference>
<evidence type="ECO:0000313" key="3">
    <source>
        <dbReference type="Proteomes" id="UP000218775"/>
    </source>
</evidence>
<gene>
    <name evidence="2" type="ORF">COB21_03495</name>
</gene>
<name>A0A2A4X4Z4_UNCAE</name>
<protein>
    <recommendedName>
        <fullName evidence="4">TonB C-terminal domain-containing protein</fullName>
    </recommendedName>
</protein>
<keyword evidence="1" id="KW-1133">Transmembrane helix</keyword>